<feature type="region of interest" description="Disordered" evidence="5">
    <location>
        <begin position="434"/>
        <end position="471"/>
    </location>
</feature>
<evidence type="ECO:0000256" key="4">
    <source>
        <dbReference type="PROSITE-ProRule" id="PRU00322"/>
    </source>
</evidence>
<accession>A0AAW0F2H8</accession>
<proteinExistence type="predicted"/>
<feature type="region of interest" description="Disordered" evidence="5">
    <location>
        <begin position="385"/>
        <end position="406"/>
    </location>
</feature>
<organism evidence="7 8">
    <name type="scientific">Novymonas esmeraldas</name>
    <dbReference type="NCBI Taxonomy" id="1808958"/>
    <lineage>
        <taxon>Eukaryota</taxon>
        <taxon>Discoba</taxon>
        <taxon>Euglenozoa</taxon>
        <taxon>Kinetoplastea</taxon>
        <taxon>Metakinetoplastina</taxon>
        <taxon>Trypanosomatida</taxon>
        <taxon>Trypanosomatidae</taxon>
        <taxon>Novymonas</taxon>
    </lineage>
</organism>
<feature type="compositionally biased region" description="Low complexity" evidence="5">
    <location>
        <begin position="147"/>
        <end position="162"/>
    </location>
</feature>
<evidence type="ECO:0000256" key="3">
    <source>
        <dbReference type="ARBA" id="ARBA00022833"/>
    </source>
</evidence>
<keyword evidence="8" id="KW-1185">Reference proteome</keyword>
<dbReference type="PROSITE" id="PS50199">
    <property type="entry name" value="ZF_RANBP2_2"/>
    <property type="match status" value="1"/>
</dbReference>
<dbReference type="SMART" id="SM00547">
    <property type="entry name" value="ZnF_RBZ"/>
    <property type="match status" value="9"/>
</dbReference>
<protein>
    <submittedName>
        <fullName evidence="7">RanGDP binding protein</fullName>
    </submittedName>
</protein>
<name>A0AAW0F2H8_9TRYP</name>
<keyword evidence="1" id="KW-0479">Metal-binding</keyword>
<dbReference type="AlphaFoldDB" id="A0AAW0F2H8"/>
<evidence type="ECO:0000256" key="1">
    <source>
        <dbReference type="ARBA" id="ARBA00022723"/>
    </source>
</evidence>
<sequence length="855" mass="90931">MWTRCVCAVSASLTRQCAVALWPLQRRPSLLRRSCCRDTAVEARGSGRVALRHKSAAASVPVAEEDEEEMLVRLLVQDAFRPAHAPPSRAEPCNRQRAGEAPTRASPAVAEHSAPASRVSPRRGKSADSAGTAAPLPAHKEADSRGDSPPVAAPAGAVATSAADEETITDSRSQNGAAELYATVRCCAGDGHGAAAGLEWLCTSCRTYNPVLASPTPCRQCGSAAALSYRGAAPPVRHVAVMPPVWVCHRCSHTNRHTTVPATAAASTDRDALAKAQRAKFHCQRCDAPFGGVQEWVCPACDHVCPRAATQCPTCFAERPLVWTCPQCVSPTTENSIFAGSCRQCGQPPPRKWSNSVVRCLACQGWNDARWELCSTCMAPLPSAGSVAGPPGQSSSAGPAGEELVPDDAGVLHSTTVVRLAALLRSSPDAAAAAGTALGSEEERDYPGDDAPSARRLPSSGGGEEATTRPRVATKLPDGAWWCFTCNVVHRRNVSFCDICLQTRDGMRRRNVELLMEQRDATAASAGAAASSTPPGDAANVSLVPVMEDGDWQCPYCRTLHRVATRECCGHRREVPCGYWLCDYCCSTNRNDRPACLGCGETHERVRSWKCPECEWGNDASSVECAQCGVPNAWGTARAATAAGDAAEAASMSIACPVCSAPNHVARAACYRCRARLRDVAWTCGSCGHGNRDRGAVRCEECQAIRQLDLSMEVWVCEVCTTPVYSGGELPVRTHCPQCNARRAQTATHYPCRWRCVCGLSNRSRVAECVECGARRRLESLDTAVTCPHCYRDTPLDVRETCTHCGGSLSETFGDIETGIVALKRAARASEVADVSEEGGALTDDTHGEAAVAMA</sequence>
<feature type="domain" description="RanBP2-type" evidence="6">
    <location>
        <begin position="605"/>
        <end position="634"/>
    </location>
</feature>
<dbReference type="Proteomes" id="UP001430356">
    <property type="component" value="Unassembled WGS sequence"/>
</dbReference>
<dbReference type="InterPro" id="IPR001876">
    <property type="entry name" value="Znf_RanBP2"/>
</dbReference>
<reference evidence="7 8" key="1">
    <citation type="journal article" date="2021" name="MBio">
        <title>A New Model Trypanosomatid, Novymonas esmeraldas: Genomic Perception of Its 'Candidatus Pandoraea novymonadis' Endosymbiont.</title>
        <authorList>
            <person name="Zakharova A."/>
            <person name="Saura A."/>
            <person name="Butenko A."/>
            <person name="Podesvova L."/>
            <person name="Warmusova S."/>
            <person name="Kostygov A.Y."/>
            <person name="Nenarokova A."/>
            <person name="Lukes J."/>
            <person name="Opperdoes F.R."/>
            <person name="Yurchenko V."/>
        </authorList>
    </citation>
    <scope>NUCLEOTIDE SEQUENCE [LARGE SCALE GENOMIC DNA]</scope>
    <source>
        <strain evidence="7 8">E262AT.01</strain>
    </source>
</reference>
<dbReference type="GO" id="GO:0008270">
    <property type="term" value="F:zinc ion binding"/>
    <property type="evidence" value="ECO:0007669"/>
    <property type="project" value="UniProtKB-KW"/>
</dbReference>
<gene>
    <name evidence="7" type="ORF">NESM_000032900</name>
</gene>
<evidence type="ECO:0000256" key="5">
    <source>
        <dbReference type="SAM" id="MobiDB-lite"/>
    </source>
</evidence>
<evidence type="ECO:0000313" key="8">
    <source>
        <dbReference type="Proteomes" id="UP001430356"/>
    </source>
</evidence>
<keyword evidence="2 4" id="KW-0863">Zinc-finger</keyword>
<keyword evidence="3" id="KW-0862">Zinc</keyword>
<dbReference type="EMBL" id="JAECZO010000002">
    <property type="protein sequence ID" value="KAK7199851.1"/>
    <property type="molecule type" value="Genomic_DNA"/>
</dbReference>
<evidence type="ECO:0000313" key="7">
    <source>
        <dbReference type="EMBL" id="KAK7199851.1"/>
    </source>
</evidence>
<evidence type="ECO:0000259" key="6">
    <source>
        <dbReference type="PROSITE" id="PS50199"/>
    </source>
</evidence>
<comment type="caution">
    <text evidence="7">The sequence shown here is derived from an EMBL/GenBank/DDBJ whole genome shotgun (WGS) entry which is preliminary data.</text>
</comment>
<evidence type="ECO:0000256" key="2">
    <source>
        <dbReference type="ARBA" id="ARBA00022771"/>
    </source>
</evidence>
<dbReference type="PROSITE" id="PS01358">
    <property type="entry name" value="ZF_RANBP2_1"/>
    <property type="match status" value="1"/>
</dbReference>
<feature type="region of interest" description="Disordered" evidence="5">
    <location>
        <begin position="83"/>
        <end position="172"/>
    </location>
</feature>